<evidence type="ECO:0000313" key="4">
    <source>
        <dbReference type="EMBL" id="EMG47562.1"/>
    </source>
</evidence>
<dbReference type="STRING" id="1245528.M3HJM7"/>
<dbReference type="Pfam" id="PF00149">
    <property type="entry name" value="Metallophos"/>
    <property type="match status" value="1"/>
</dbReference>
<dbReference type="InterPro" id="IPR004843">
    <property type="entry name" value="Calcineurin-like_PHP"/>
</dbReference>
<evidence type="ECO:0000256" key="2">
    <source>
        <dbReference type="SAM" id="Phobius"/>
    </source>
</evidence>
<dbReference type="GO" id="GO:0006798">
    <property type="term" value="P:polyphosphate catabolic process"/>
    <property type="evidence" value="ECO:0007669"/>
    <property type="project" value="TreeGrafter"/>
</dbReference>
<keyword evidence="5" id="KW-1185">Reference proteome</keyword>
<evidence type="ECO:0000259" key="3">
    <source>
        <dbReference type="Pfam" id="PF00149"/>
    </source>
</evidence>
<dbReference type="InterPro" id="IPR050126">
    <property type="entry name" value="Ap4A_hydrolase"/>
</dbReference>
<dbReference type="EMBL" id="AOGT01001487">
    <property type="protein sequence ID" value="EMG47562.1"/>
    <property type="molecule type" value="Genomic_DNA"/>
</dbReference>
<dbReference type="PANTHER" id="PTHR42850">
    <property type="entry name" value="METALLOPHOSPHOESTERASE"/>
    <property type="match status" value="1"/>
</dbReference>
<dbReference type="OrthoDB" id="10267127at2759"/>
<dbReference type="eggNOG" id="KOG0371">
    <property type="taxonomic scope" value="Eukaryota"/>
</dbReference>
<dbReference type="OMA" id="WLDTCPV"/>
<keyword evidence="2" id="KW-0812">Transmembrane</keyword>
<dbReference type="Proteomes" id="UP000011777">
    <property type="component" value="Unassembled WGS sequence"/>
</dbReference>
<evidence type="ECO:0000313" key="5">
    <source>
        <dbReference type="Proteomes" id="UP000011777"/>
    </source>
</evidence>
<gene>
    <name evidence="4" type="ORF">G210_2039</name>
</gene>
<dbReference type="GO" id="GO:0016791">
    <property type="term" value="F:phosphatase activity"/>
    <property type="evidence" value="ECO:0007669"/>
    <property type="project" value="TreeGrafter"/>
</dbReference>
<dbReference type="InterPro" id="IPR029052">
    <property type="entry name" value="Metallo-depent_PP-like"/>
</dbReference>
<dbReference type="AlphaFoldDB" id="M3HJM7"/>
<feature type="transmembrane region" description="Helical" evidence="2">
    <location>
        <begin position="39"/>
        <end position="64"/>
    </location>
</feature>
<dbReference type="GO" id="GO:0000298">
    <property type="term" value="F:endopolyphosphatase activity"/>
    <property type="evidence" value="ECO:0007669"/>
    <property type="project" value="TreeGrafter"/>
</dbReference>
<dbReference type="Gene3D" id="3.60.21.10">
    <property type="match status" value="1"/>
</dbReference>
<proteinExistence type="predicted"/>
<keyword evidence="2" id="KW-1133">Transmembrane helix</keyword>
<dbReference type="HOGENOM" id="CLU_023125_0_1_1"/>
<dbReference type="CDD" id="cd00144">
    <property type="entry name" value="MPP_PPP_family"/>
    <property type="match status" value="1"/>
</dbReference>
<dbReference type="SUPFAM" id="SSF56300">
    <property type="entry name" value="Metallo-dependent phosphatases"/>
    <property type="match status" value="1"/>
</dbReference>
<organism evidence="4 5">
    <name type="scientific">Candida maltosa (strain Xu316)</name>
    <name type="common">Yeast</name>
    <dbReference type="NCBI Taxonomy" id="1245528"/>
    <lineage>
        <taxon>Eukaryota</taxon>
        <taxon>Fungi</taxon>
        <taxon>Dikarya</taxon>
        <taxon>Ascomycota</taxon>
        <taxon>Saccharomycotina</taxon>
        <taxon>Pichiomycetes</taxon>
        <taxon>Debaryomycetaceae</taxon>
        <taxon>Candida/Lodderomyces clade</taxon>
        <taxon>Candida</taxon>
    </lineage>
</organism>
<feature type="region of interest" description="Disordered" evidence="1">
    <location>
        <begin position="1"/>
        <end position="20"/>
    </location>
</feature>
<protein>
    <recommendedName>
        <fullName evidence="3">Calcineurin-like phosphoesterase domain-containing protein</fullName>
    </recommendedName>
</protein>
<comment type="caution">
    <text evidence="4">The sequence shown here is derived from an EMBL/GenBank/DDBJ whole genome shotgun (WGS) entry which is preliminary data.</text>
</comment>
<evidence type="ECO:0000256" key="1">
    <source>
        <dbReference type="SAM" id="MobiDB-lite"/>
    </source>
</evidence>
<name>M3HJM7_CANMX</name>
<feature type="domain" description="Calcineurin-like phosphoesterase" evidence="3">
    <location>
        <begin position="92"/>
        <end position="180"/>
    </location>
</feature>
<dbReference type="GO" id="GO:0005737">
    <property type="term" value="C:cytoplasm"/>
    <property type="evidence" value="ECO:0007669"/>
    <property type="project" value="TreeGrafter"/>
</dbReference>
<dbReference type="PANTHER" id="PTHR42850:SF4">
    <property type="entry name" value="ZINC-DEPENDENT ENDOPOLYPHOSPHATASE"/>
    <property type="match status" value="1"/>
</dbReference>
<accession>M3HJM7</accession>
<keyword evidence="2" id="KW-0472">Membrane</keyword>
<reference evidence="4 5" key="1">
    <citation type="submission" date="2013-02" db="EMBL/GenBank/DDBJ databases">
        <title>Genome sequence of Candida maltosa Xu316, a potential industrial strain for xylitol and ethanol production.</title>
        <authorList>
            <person name="Yu J."/>
            <person name="Wang Q."/>
            <person name="Geng X."/>
            <person name="Bao W."/>
            <person name="He P."/>
            <person name="Cai J."/>
        </authorList>
    </citation>
    <scope>NUCLEOTIDE SEQUENCE [LARGE SCALE GENOMIC DNA]</scope>
    <source>
        <strain evidence="5">Xu316</strain>
    </source>
</reference>
<sequence length="344" mass="38970">MSESTPLNKRPVKYSEDESQPYDDYITDDEFTISTNTKIVIGTIVAFLTLVTLYIFTIFLPSYFIPEGITLTTIQNISELKSPLLPSNPHSRMILIGDIHGHYIEFRNLLSKVKYNSKKDTLVVLGDFITKGPDSFKMLEFLIDNDVECILGNHEYYVLQNYAMFHRLDQPEFAIPPIHDHPISIDDSYNDDPEFLLAKKLQPRHVRYINSCSVIKKLGRVPGGMEGIAVHAGVRPDLTLSEQDPIDNLEMRSLIGPFYNESTSDPTIPGAKSWSKVYNWKNGEAPANYTVYYGHDAGRGLKLKEFTKGLDSRCDRGGKLSAMVISTDKKKKDKLVEEIVQVHC</sequence>